<keyword evidence="4" id="KW-0719">Serine esterase</keyword>
<accession>A0ABQ9S7P2</accession>
<dbReference type="PANTHER" id="PTHR48250:SF3">
    <property type="entry name" value="CUTINASE 1-RELATED"/>
    <property type="match status" value="1"/>
</dbReference>
<dbReference type="SUPFAM" id="SSF51101">
    <property type="entry name" value="Mannose-binding lectins"/>
    <property type="match status" value="1"/>
</dbReference>
<dbReference type="Proteomes" id="UP001241169">
    <property type="component" value="Unassembled WGS sequence"/>
</dbReference>
<name>A0ABQ9S7P2_9PEZI</name>
<dbReference type="SUPFAM" id="SSF53474">
    <property type="entry name" value="alpha/beta-Hydrolases"/>
    <property type="match status" value="1"/>
</dbReference>
<evidence type="ECO:0000256" key="12">
    <source>
        <dbReference type="SAM" id="SignalP"/>
    </source>
</evidence>
<evidence type="ECO:0000256" key="5">
    <source>
        <dbReference type="ARBA" id="ARBA00022525"/>
    </source>
</evidence>
<feature type="domain" description="Jacalin-type lectin" evidence="13">
    <location>
        <begin position="305"/>
        <end position="439"/>
    </location>
</feature>
<keyword evidence="5" id="KW-0964">Secreted</keyword>
<evidence type="ECO:0000256" key="8">
    <source>
        <dbReference type="ARBA" id="ARBA00023026"/>
    </source>
</evidence>
<keyword evidence="15" id="KW-1185">Reference proteome</keyword>
<comment type="subcellular location">
    <subcellularLocation>
        <location evidence="1">Secreted</location>
    </subcellularLocation>
</comment>
<dbReference type="PANTHER" id="PTHR48250">
    <property type="entry name" value="CUTINASE 2-RELATED"/>
    <property type="match status" value="1"/>
</dbReference>
<evidence type="ECO:0000259" key="13">
    <source>
        <dbReference type="SMART" id="SM00915"/>
    </source>
</evidence>
<evidence type="ECO:0000256" key="6">
    <source>
        <dbReference type="ARBA" id="ARBA00022729"/>
    </source>
</evidence>
<organism evidence="14 15">
    <name type="scientific">Colletotrichum paranaense</name>
    <dbReference type="NCBI Taxonomy" id="1914294"/>
    <lineage>
        <taxon>Eukaryota</taxon>
        <taxon>Fungi</taxon>
        <taxon>Dikarya</taxon>
        <taxon>Ascomycota</taxon>
        <taxon>Pezizomycotina</taxon>
        <taxon>Sordariomycetes</taxon>
        <taxon>Hypocreomycetidae</taxon>
        <taxon>Glomerellales</taxon>
        <taxon>Glomerellaceae</taxon>
        <taxon>Colletotrichum</taxon>
        <taxon>Colletotrichum acutatum species complex</taxon>
    </lineage>
</organism>
<gene>
    <name evidence="14" type="ORF">CPAR01_12877</name>
</gene>
<dbReference type="RefSeq" id="XP_060344664.1">
    <property type="nucleotide sequence ID" value="XM_060497131.1"/>
</dbReference>
<evidence type="ECO:0000256" key="4">
    <source>
        <dbReference type="ARBA" id="ARBA00022487"/>
    </source>
</evidence>
<evidence type="ECO:0000256" key="3">
    <source>
        <dbReference type="ARBA" id="ARBA00013095"/>
    </source>
</evidence>
<evidence type="ECO:0000256" key="11">
    <source>
        <dbReference type="SAM" id="MobiDB-lite"/>
    </source>
</evidence>
<feature type="chain" id="PRO_5047047943" description="cutinase" evidence="12">
    <location>
        <begin position="21"/>
        <end position="442"/>
    </location>
</feature>
<dbReference type="SMART" id="SM00915">
    <property type="entry name" value="Jacalin"/>
    <property type="match status" value="1"/>
</dbReference>
<evidence type="ECO:0000313" key="15">
    <source>
        <dbReference type="Proteomes" id="UP001241169"/>
    </source>
</evidence>
<feature type="region of interest" description="Disordered" evidence="11">
    <location>
        <begin position="26"/>
        <end position="54"/>
    </location>
</feature>
<feature type="compositionally biased region" description="Basic and acidic residues" evidence="11">
    <location>
        <begin position="45"/>
        <end position="54"/>
    </location>
</feature>
<dbReference type="GeneID" id="85381030"/>
<keyword evidence="7" id="KW-0378">Hydrolase</keyword>
<feature type="signal peptide" evidence="12">
    <location>
        <begin position="1"/>
        <end position="20"/>
    </location>
</feature>
<dbReference type="InterPro" id="IPR036404">
    <property type="entry name" value="Jacalin-like_lectin_dom_sf"/>
</dbReference>
<protein>
    <recommendedName>
        <fullName evidence="3">cutinase</fullName>
        <ecNumber evidence="3">3.1.1.74</ecNumber>
    </recommendedName>
</protein>
<evidence type="ECO:0000256" key="10">
    <source>
        <dbReference type="ARBA" id="ARBA00034045"/>
    </source>
</evidence>
<dbReference type="EMBL" id="MOPA01000011">
    <property type="protein sequence ID" value="KAK1528319.1"/>
    <property type="molecule type" value="Genomic_DNA"/>
</dbReference>
<dbReference type="Gene3D" id="2.100.10.30">
    <property type="entry name" value="Jacalin-like lectin domain"/>
    <property type="match status" value="1"/>
</dbReference>
<dbReference type="Pfam" id="PF01083">
    <property type="entry name" value="Cutinase"/>
    <property type="match status" value="1"/>
</dbReference>
<dbReference type="Pfam" id="PF01419">
    <property type="entry name" value="Jacalin"/>
    <property type="match status" value="1"/>
</dbReference>
<reference evidence="14 15" key="1">
    <citation type="submission" date="2016-10" db="EMBL/GenBank/DDBJ databases">
        <title>The genome sequence of Colletotrichum fioriniae PJ7.</title>
        <authorList>
            <person name="Baroncelli R."/>
        </authorList>
    </citation>
    <scope>NUCLEOTIDE SEQUENCE [LARGE SCALE GENOMIC DNA]</scope>
    <source>
        <strain evidence="14 15">IMI 384185</strain>
    </source>
</reference>
<comment type="catalytic activity">
    <reaction evidence="10">
        <text>cutin + H2O = cutin monomers.</text>
        <dbReference type="EC" id="3.1.1.74"/>
    </reaction>
</comment>
<keyword evidence="6 12" id="KW-0732">Signal</keyword>
<evidence type="ECO:0000256" key="7">
    <source>
        <dbReference type="ARBA" id="ARBA00022801"/>
    </source>
</evidence>
<dbReference type="InterPro" id="IPR029058">
    <property type="entry name" value="AB_hydrolase_fold"/>
</dbReference>
<evidence type="ECO:0000256" key="1">
    <source>
        <dbReference type="ARBA" id="ARBA00004613"/>
    </source>
</evidence>
<dbReference type="EC" id="3.1.1.74" evidence="3"/>
<dbReference type="InterPro" id="IPR000675">
    <property type="entry name" value="Cutinase/axe"/>
</dbReference>
<dbReference type="InterPro" id="IPR001229">
    <property type="entry name" value="Jacalin-like_lectin_dom"/>
</dbReference>
<evidence type="ECO:0000313" key="14">
    <source>
        <dbReference type="EMBL" id="KAK1528319.1"/>
    </source>
</evidence>
<comment type="similarity">
    <text evidence="2">Belongs to the cutinase family.</text>
</comment>
<evidence type="ECO:0000256" key="9">
    <source>
        <dbReference type="ARBA" id="ARBA00023157"/>
    </source>
</evidence>
<keyword evidence="8" id="KW-0843">Virulence</keyword>
<proteinExistence type="inferred from homology"/>
<dbReference type="SMART" id="SM01110">
    <property type="entry name" value="Cutinase"/>
    <property type="match status" value="1"/>
</dbReference>
<keyword evidence="9" id="KW-1015">Disulfide bond</keyword>
<comment type="caution">
    <text evidence="14">The sequence shown here is derived from an EMBL/GenBank/DDBJ whole genome shotgun (WGS) entry which is preliminary data.</text>
</comment>
<dbReference type="InterPro" id="IPR011150">
    <property type="entry name" value="Cutinase_monf"/>
</dbReference>
<dbReference type="Gene3D" id="3.40.50.1820">
    <property type="entry name" value="alpha/beta hydrolase"/>
    <property type="match status" value="1"/>
</dbReference>
<sequence>MKRSTAIILALQCVLTPGLARVTPRSDYTEEASQPVHSLQARQQDSSDKGVLENEVRDGTCKDTMFFFLRGSTQQPNMVSKPGLQSLDDIFALSALRTNSPSQGLQPGPQLAAYLRSTLGADKIAIQGIEYAATLQDNLCINNQLCRPREVTSASTQIREYMDQCSDSDVVVGGYSQGAAMLSRVISDRLGSGYKDRIVAAVTFGNTMQVYNKNTIPGLAPERVQMFCNKFDPVCRNGLPLGAVMPGHRDYRPSAKPAAEFLVQKLAAAKGWTTVPIVSDIDLSHFADVGFTFREIYRGAPAGSSTSFNDGTELAKLDSVRVVSIFGRGAARVDALGVKMDGGPDGAQEHGGSGGNFKELTLEEGEYWIMTEVCNGRKKKKKDRVGFFRASTSLGRVLEVGSRTNDRCVTFVPGEGRSFVGMHGESGEEVDSVGFIEYPKLD</sequence>
<feature type="compositionally biased region" description="Polar residues" evidence="11">
    <location>
        <begin position="31"/>
        <end position="44"/>
    </location>
</feature>
<evidence type="ECO:0000256" key="2">
    <source>
        <dbReference type="ARBA" id="ARBA00007534"/>
    </source>
</evidence>